<protein>
    <submittedName>
        <fullName evidence="3">FAD-binding oxidoreductase</fullName>
    </submittedName>
</protein>
<dbReference type="Gene3D" id="3.50.50.60">
    <property type="entry name" value="FAD/NAD(P)-binding domain"/>
    <property type="match status" value="1"/>
</dbReference>
<dbReference type="Pfam" id="PF01266">
    <property type="entry name" value="DAO"/>
    <property type="match status" value="1"/>
</dbReference>
<evidence type="ECO:0000256" key="1">
    <source>
        <dbReference type="ARBA" id="ARBA00023002"/>
    </source>
</evidence>
<dbReference type="InterPro" id="IPR006076">
    <property type="entry name" value="FAD-dep_OxRdtase"/>
</dbReference>
<proteinExistence type="predicted"/>
<organism evidence="3 4">
    <name type="scientific">Salinirubellus salinus</name>
    <dbReference type="NCBI Taxonomy" id="1364945"/>
    <lineage>
        <taxon>Archaea</taxon>
        <taxon>Methanobacteriati</taxon>
        <taxon>Methanobacteriota</taxon>
        <taxon>Stenosarchaea group</taxon>
        <taxon>Halobacteria</taxon>
        <taxon>Halobacteriales</taxon>
        <taxon>Natronomonadaceae</taxon>
        <taxon>Salinirubellus</taxon>
    </lineage>
</organism>
<dbReference type="InterPro" id="IPR036188">
    <property type="entry name" value="FAD/NAD-bd_sf"/>
</dbReference>
<feature type="domain" description="FAD dependent oxidoreductase" evidence="2">
    <location>
        <begin position="2"/>
        <end position="335"/>
    </location>
</feature>
<dbReference type="SUPFAM" id="SSF51905">
    <property type="entry name" value="FAD/NAD(P)-binding domain"/>
    <property type="match status" value="1"/>
</dbReference>
<name>A0A9E7R3K7_9EURY</name>
<dbReference type="PANTHER" id="PTHR13847">
    <property type="entry name" value="SARCOSINE DEHYDROGENASE-RELATED"/>
    <property type="match status" value="1"/>
</dbReference>
<evidence type="ECO:0000313" key="3">
    <source>
        <dbReference type="EMBL" id="UWM54896.1"/>
    </source>
</evidence>
<accession>A0A9E7R3K7</accession>
<dbReference type="GO" id="GO:0016491">
    <property type="term" value="F:oxidoreductase activity"/>
    <property type="evidence" value="ECO:0007669"/>
    <property type="project" value="UniProtKB-KW"/>
</dbReference>
<dbReference type="PANTHER" id="PTHR13847:SF287">
    <property type="entry name" value="FAD-DEPENDENT OXIDOREDUCTASE DOMAIN-CONTAINING PROTEIN 1"/>
    <property type="match status" value="1"/>
</dbReference>
<dbReference type="Proteomes" id="UP001057580">
    <property type="component" value="Chromosome"/>
</dbReference>
<dbReference type="EMBL" id="CP104003">
    <property type="protein sequence ID" value="UWM54896.1"/>
    <property type="molecule type" value="Genomic_DNA"/>
</dbReference>
<sequence>MRVAVVGAGAVGVTAAHALAERDADVVLFEAGAVASGSSGRAAGVCYDAFADRVDAELADRSLARFRDLSGAGGFTFTDCPYVWLAREGDERHARAIREGVARMRDHDRAVSLLDAAALGERFPTLEADVAVAAVAEDAGYADPDAYTRAVAGLAERAGVDLRTRVPAGVREGPRVETHERSESFDAVLVAAGVHTRRVVESLAPLPVKPYRVQALTTTDGPETPMLYDATEGYYCRPHGDGLLVGDGTEPVEQHPDVWDREADDWFVAACTGYETRAFDASWPVERAWAGLCTATPDGHPLAGALPGVDGVFVATGWQGHGFMRAPATGERLAEQVLGGKGIPPFDPGRFDGDEPFEIVEGMAVEERLSKGE</sequence>
<gene>
    <name evidence="3" type="ORF">N0B31_01145</name>
</gene>
<keyword evidence="4" id="KW-1185">Reference proteome</keyword>
<dbReference type="AlphaFoldDB" id="A0A9E7R3K7"/>
<dbReference type="KEGG" id="ssai:N0B31_01145"/>
<reference evidence="3" key="1">
    <citation type="submission" date="2022-09" db="EMBL/GenBank/DDBJ databases">
        <title>Diverse halophilic archaea isolated from saline environments.</title>
        <authorList>
            <person name="Cui H.-L."/>
        </authorList>
    </citation>
    <scope>NUCLEOTIDE SEQUENCE</scope>
    <source>
        <strain evidence="3">ZS-35-S2</strain>
    </source>
</reference>
<dbReference type="RefSeq" id="WP_260593916.1">
    <property type="nucleotide sequence ID" value="NZ_CP104003.1"/>
</dbReference>
<keyword evidence="1" id="KW-0560">Oxidoreductase</keyword>
<evidence type="ECO:0000313" key="4">
    <source>
        <dbReference type="Proteomes" id="UP001057580"/>
    </source>
</evidence>
<dbReference type="GeneID" id="74940985"/>
<dbReference type="Gene3D" id="3.30.9.10">
    <property type="entry name" value="D-Amino Acid Oxidase, subunit A, domain 2"/>
    <property type="match status" value="1"/>
</dbReference>
<dbReference type="GO" id="GO:0005737">
    <property type="term" value="C:cytoplasm"/>
    <property type="evidence" value="ECO:0007669"/>
    <property type="project" value="TreeGrafter"/>
</dbReference>
<evidence type="ECO:0000259" key="2">
    <source>
        <dbReference type="Pfam" id="PF01266"/>
    </source>
</evidence>